<evidence type="ECO:0000256" key="8">
    <source>
        <dbReference type="ARBA" id="ARBA00022801"/>
    </source>
</evidence>
<comment type="similarity">
    <text evidence="2 11">Belongs to the HsdR family.</text>
</comment>
<dbReference type="CDD" id="cd18030">
    <property type="entry name" value="DEXHc_RE_I_HsdR"/>
    <property type="match status" value="1"/>
</dbReference>
<comment type="catalytic activity">
    <reaction evidence="1 11">
        <text>Endonucleolytic cleavage of DNA to give random double-stranded fragments with terminal 5'-phosphates, ATP is simultaneously hydrolyzed.</text>
        <dbReference type="EC" id="3.1.21.3"/>
    </reaction>
</comment>
<dbReference type="PROSITE" id="PS51192">
    <property type="entry name" value="HELICASE_ATP_BIND_1"/>
    <property type="match status" value="1"/>
</dbReference>
<keyword evidence="7" id="KW-0255">Endonuclease</keyword>
<keyword evidence="4" id="KW-0540">Nuclease</keyword>
<evidence type="ECO:0000259" key="12">
    <source>
        <dbReference type="PROSITE" id="PS51192"/>
    </source>
</evidence>
<dbReference type="Pfam" id="PF22679">
    <property type="entry name" value="T1R_D3-like"/>
    <property type="match status" value="1"/>
</dbReference>
<dbReference type="PANTHER" id="PTHR30195">
    <property type="entry name" value="TYPE I SITE-SPECIFIC DEOXYRIBONUCLEASE PROTEIN SUBUNIT M AND R"/>
    <property type="match status" value="1"/>
</dbReference>
<dbReference type="CDD" id="cd18800">
    <property type="entry name" value="SF2_C_EcoR124I-like"/>
    <property type="match status" value="1"/>
</dbReference>
<dbReference type="Gene3D" id="3.90.1570.50">
    <property type="match status" value="1"/>
</dbReference>
<evidence type="ECO:0000256" key="4">
    <source>
        <dbReference type="ARBA" id="ARBA00022722"/>
    </source>
</evidence>
<dbReference type="SMART" id="SM00487">
    <property type="entry name" value="DEXDc"/>
    <property type="match status" value="1"/>
</dbReference>
<dbReference type="NCBIfam" id="TIGR00348">
    <property type="entry name" value="hsdR"/>
    <property type="match status" value="1"/>
</dbReference>
<dbReference type="RefSeq" id="WP_343750348.1">
    <property type="nucleotide sequence ID" value="NZ_BAAADM010000002.1"/>
</dbReference>
<sequence>MAVLPESEFEETTIERLKQIGYEYRNGQELFQNGERDRLQEVVLHGRLRDHLKQAYPMIPDQEIPRLASMLVTNEGVGWEQRNFNFHQRSIKGIDFEYEMDGEKRFQHVFPIDWNEPENNDFLVVNQLSIEGRMPRRPDIVIYINGLPLVVFELKNPNKENVTVYDAYNQIRNYTYDIAKIFEYNAFVVISDGVETMHGMPSAPYDYFASWKSIDGHTVDNNVANTMRTLIEGLFSKKRLLNYIQNFIVYLDKGEKYVKIGAKYHQFFGVNFAVGETVRATDTDGDRRIGVIYHTTGSGKSLSMLFYANILSKHSKLNNPTIVLQVDRNDLDEQLYDTFSEGHSMIGHVHHAQKGDQLREWLKGEGGQIVFSTIEKFRLKEGEARHPVLSERKNIIVIADEAHRTQSGFDGGYAAQLRHSLPNASFVGFTGTPVNLLGNDTEEIFGHIIHRYDMSQAVQDKAVLPLYYESRMIPLDFEGAGIEEEFSDVVSELDMEDEESDKYKLKSAALEKVVGTPKRLKKLSRSILDHFNAAADPFQKGMIVAMNRYIAVRLYDAMTEHEDCPEVEIIMTGYIEKDPTSWREKNPGSQYAHIKTKEEQEEIKSKLRDVDDPLKLVIVVNMWLTGFDAPNLSYLYIDKPMRGHNLIQAIARVNRVFPGKEGGVIVDFIGIATSLKEATNDYTGGKGSGGSNVDISAAMDIFYTHLEEVRRYIGDVDHVQDWRSLTKVERDDLIADLVNAQLNFRI</sequence>
<keyword evidence="5 11" id="KW-0547">Nucleotide-binding</keyword>
<protein>
    <recommendedName>
        <fullName evidence="11">Type I restriction enzyme endonuclease subunit</fullName>
        <shortName evidence="11">R protein</shortName>
        <ecNumber evidence="11">3.1.21.3</ecNumber>
    </recommendedName>
    <alternativeName>
        <fullName evidence="11">Type-1 restriction enzyme R protein</fullName>
    </alternativeName>
</protein>
<evidence type="ECO:0000256" key="5">
    <source>
        <dbReference type="ARBA" id="ARBA00022741"/>
    </source>
</evidence>
<dbReference type="InterPro" id="IPR027417">
    <property type="entry name" value="P-loop_NTPase"/>
</dbReference>
<keyword evidence="8 11" id="KW-0378">Hydrolase</keyword>
<organism evidence="13 14">
    <name type="scientific">Lentibacillus halophilus</name>
    <dbReference type="NCBI Taxonomy" id="295065"/>
    <lineage>
        <taxon>Bacteria</taxon>
        <taxon>Bacillati</taxon>
        <taxon>Bacillota</taxon>
        <taxon>Bacilli</taxon>
        <taxon>Bacillales</taxon>
        <taxon>Bacillaceae</taxon>
        <taxon>Lentibacillus</taxon>
    </lineage>
</organism>
<evidence type="ECO:0000256" key="11">
    <source>
        <dbReference type="RuleBase" id="RU364115"/>
    </source>
</evidence>
<dbReference type="Proteomes" id="UP001501459">
    <property type="component" value="Unassembled WGS sequence"/>
</dbReference>
<comment type="caution">
    <text evidence="13">The sequence shown here is derived from an EMBL/GenBank/DDBJ whole genome shotgun (WGS) entry which is preliminary data.</text>
</comment>
<dbReference type="Pfam" id="PF04313">
    <property type="entry name" value="HSDR_N"/>
    <property type="match status" value="1"/>
</dbReference>
<comment type="function">
    <text evidence="11">Subunit R is required for both nuclease and ATPase activities, but not for modification.</text>
</comment>
<dbReference type="InterPro" id="IPR004473">
    <property type="entry name" value="Restrct_endonuc_typeI_HsdR"/>
</dbReference>
<evidence type="ECO:0000256" key="9">
    <source>
        <dbReference type="ARBA" id="ARBA00022840"/>
    </source>
</evidence>
<dbReference type="InterPro" id="IPR055180">
    <property type="entry name" value="HsdR_RecA-like_helicase_dom_2"/>
</dbReference>
<evidence type="ECO:0000256" key="7">
    <source>
        <dbReference type="ARBA" id="ARBA00022759"/>
    </source>
</evidence>
<evidence type="ECO:0000256" key="2">
    <source>
        <dbReference type="ARBA" id="ARBA00008598"/>
    </source>
</evidence>
<dbReference type="InterPro" id="IPR007409">
    <property type="entry name" value="Restrct_endonuc_type1_HsdR_N"/>
</dbReference>
<accession>A0ABP3IUV1</accession>
<evidence type="ECO:0000256" key="6">
    <source>
        <dbReference type="ARBA" id="ARBA00022747"/>
    </source>
</evidence>
<name>A0ABP3IUV1_9BACI</name>
<keyword evidence="14" id="KW-1185">Reference proteome</keyword>
<dbReference type="CDD" id="cd22332">
    <property type="entry name" value="HsdR_N"/>
    <property type="match status" value="1"/>
</dbReference>
<dbReference type="Pfam" id="PF18766">
    <property type="entry name" value="SWI2_SNF2"/>
    <property type="match status" value="1"/>
</dbReference>
<dbReference type="SUPFAM" id="SSF52540">
    <property type="entry name" value="P-loop containing nucleoside triphosphate hydrolases"/>
    <property type="match status" value="2"/>
</dbReference>
<dbReference type="InterPro" id="IPR051268">
    <property type="entry name" value="Type-I_R_enzyme_R_subunit"/>
</dbReference>
<evidence type="ECO:0000313" key="14">
    <source>
        <dbReference type="Proteomes" id="UP001501459"/>
    </source>
</evidence>
<evidence type="ECO:0000256" key="3">
    <source>
        <dbReference type="ARBA" id="ARBA00011296"/>
    </source>
</evidence>
<dbReference type="InterPro" id="IPR014001">
    <property type="entry name" value="Helicase_ATP-bd"/>
</dbReference>
<dbReference type="PANTHER" id="PTHR30195:SF15">
    <property type="entry name" value="TYPE I RESTRICTION ENZYME HINDI ENDONUCLEASE SUBUNIT"/>
    <property type="match status" value="1"/>
</dbReference>
<proteinExistence type="inferred from homology"/>
<evidence type="ECO:0000256" key="10">
    <source>
        <dbReference type="ARBA" id="ARBA00023125"/>
    </source>
</evidence>
<evidence type="ECO:0000256" key="1">
    <source>
        <dbReference type="ARBA" id="ARBA00000851"/>
    </source>
</evidence>
<gene>
    <name evidence="13" type="ORF">GCM10008983_00080</name>
</gene>
<keyword evidence="10 11" id="KW-0238">DNA-binding</keyword>
<keyword evidence="9 11" id="KW-0067">ATP-binding</keyword>
<comment type="subunit">
    <text evidence="3 11">The type I restriction/modification system is composed of three polypeptides R, M and S.</text>
</comment>
<dbReference type="InterPro" id="IPR040980">
    <property type="entry name" value="SWI2_SNF2"/>
</dbReference>
<dbReference type="Gene3D" id="3.40.50.300">
    <property type="entry name" value="P-loop containing nucleotide triphosphate hydrolases"/>
    <property type="match status" value="2"/>
</dbReference>
<keyword evidence="6 11" id="KW-0680">Restriction system</keyword>
<dbReference type="EMBL" id="BAAADM010000002">
    <property type="protein sequence ID" value="GAA0427840.1"/>
    <property type="molecule type" value="Genomic_DNA"/>
</dbReference>
<feature type="domain" description="Helicase ATP-binding" evidence="12">
    <location>
        <begin position="281"/>
        <end position="451"/>
    </location>
</feature>
<reference evidence="14" key="1">
    <citation type="journal article" date="2019" name="Int. J. Syst. Evol. Microbiol.">
        <title>The Global Catalogue of Microorganisms (GCM) 10K type strain sequencing project: providing services to taxonomists for standard genome sequencing and annotation.</title>
        <authorList>
            <consortium name="The Broad Institute Genomics Platform"/>
            <consortium name="The Broad Institute Genome Sequencing Center for Infectious Disease"/>
            <person name="Wu L."/>
            <person name="Ma J."/>
        </authorList>
    </citation>
    <scope>NUCLEOTIDE SEQUENCE [LARGE SCALE GENOMIC DNA]</scope>
    <source>
        <strain evidence="14">JCM 12149</strain>
    </source>
</reference>
<evidence type="ECO:0000313" key="13">
    <source>
        <dbReference type="EMBL" id="GAA0427840.1"/>
    </source>
</evidence>
<dbReference type="EC" id="3.1.21.3" evidence="11"/>